<accession>A0ABR4MXV1</accession>
<comment type="caution">
    <text evidence="2">The sequence shown here is derived from an EMBL/GenBank/DDBJ whole genome shotgun (WGS) entry which is preliminary data.</text>
</comment>
<organism evidence="2 3">
    <name type="scientific">Polyrhizophydium stewartii</name>
    <dbReference type="NCBI Taxonomy" id="2732419"/>
    <lineage>
        <taxon>Eukaryota</taxon>
        <taxon>Fungi</taxon>
        <taxon>Fungi incertae sedis</taxon>
        <taxon>Chytridiomycota</taxon>
        <taxon>Chytridiomycota incertae sedis</taxon>
        <taxon>Chytridiomycetes</taxon>
        <taxon>Rhizophydiales</taxon>
        <taxon>Rhizophydiales incertae sedis</taxon>
        <taxon>Polyrhizophydium</taxon>
    </lineage>
</organism>
<feature type="compositionally biased region" description="Basic and acidic residues" evidence="1">
    <location>
        <begin position="97"/>
        <end position="109"/>
    </location>
</feature>
<feature type="region of interest" description="Disordered" evidence="1">
    <location>
        <begin position="51"/>
        <end position="132"/>
    </location>
</feature>
<sequence length="167" mass="18325">MSDARNPPIEALIQRLHNLEESIHVQEVIVGGIKREIREIIWDLHEATSGPVLAGGSDREDKKRPFLGQKRPASRERARIRTAINADTHAAGLAAGDRPREQGSHDPGRVKHSVGGASHGVGGDGHIEGSDGTRVSEVMFSGVRKSKFRLLLAQMPEYRTNDDVKWS</sequence>
<dbReference type="EMBL" id="JADGIZ020000077">
    <property type="protein sequence ID" value="KAL2912092.1"/>
    <property type="molecule type" value="Genomic_DNA"/>
</dbReference>
<keyword evidence="3" id="KW-1185">Reference proteome</keyword>
<dbReference type="Proteomes" id="UP001527925">
    <property type="component" value="Unassembled WGS sequence"/>
</dbReference>
<evidence type="ECO:0000313" key="3">
    <source>
        <dbReference type="Proteomes" id="UP001527925"/>
    </source>
</evidence>
<evidence type="ECO:0000256" key="1">
    <source>
        <dbReference type="SAM" id="MobiDB-lite"/>
    </source>
</evidence>
<gene>
    <name evidence="2" type="ORF">HK105_208445</name>
</gene>
<evidence type="ECO:0000313" key="2">
    <source>
        <dbReference type="EMBL" id="KAL2912092.1"/>
    </source>
</evidence>
<name>A0ABR4MXV1_9FUNG</name>
<reference evidence="2 3" key="1">
    <citation type="submission" date="2023-09" db="EMBL/GenBank/DDBJ databases">
        <title>Pangenome analysis of Batrachochytrium dendrobatidis and related Chytrids.</title>
        <authorList>
            <person name="Yacoub M.N."/>
            <person name="Stajich J.E."/>
            <person name="James T.Y."/>
        </authorList>
    </citation>
    <scope>NUCLEOTIDE SEQUENCE [LARGE SCALE GENOMIC DNA]</scope>
    <source>
        <strain evidence="2 3">JEL0888</strain>
    </source>
</reference>
<protein>
    <submittedName>
        <fullName evidence="2">Uncharacterized protein</fullName>
    </submittedName>
</protein>
<proteinExistence type="predicted"/>